<dbReference type="FunFam" id="2.60.40.340:FF:000003">
    <property type="entry name" value="NFkB p65 transcription factor"/>
    <property type="match status" value="1"/>
</dbReference>
<proteinExistence type="evidence at transcript level"/>
<dbReference type="GO" id="GO:0045087">
    <property type="term" value="P:innate immune response"/>
    <property type="evidence" value="ECO:0007669"/>
    <property type="project" value="TreeGrafter"/>
</dbReference>
<dbReference type="GO" id="GO:0000978">
    <property type="term" value="F:RNA polymerase II cis-regulatory region sequence-specific DNA binding"/>
    <property type="evidence" value="ECO:0007669"/>
    <property type="project" value="TreeGrafter"/>
</dbReference>
<dbReference type="SMART" id="SM00429">
    <property type="entry name" value="IPT"/>
    <property type="match status" value="1"/>
</dbReference>
<dbReference type="GO" id="GO:0005634">
    <property type="term" value="C:nucleus"/>
    <property type="evidence" value="ECO:0007669"/>
    <property type="project" value="TreeGrafter"/>
</dbReference>
<dbReference type="InterPro" id="IPR030492">
    <property type="entry name" value="RHD_CS"/>
</dbReference>
<dbReference type="FunFam" id="2.60.40.10:FF:000046">
    <property type="entry name" value="Nuclear factor NF-kappa-B p105 subunit"/>
    <property type="match status" value="1"/>
</dbReference>
<dbReference type="Pfam" id="PF00554">
    <property type="entry name" value="RHD_DNA_bind"/>
    <property type="match status" value="1"/>
</dbReference>
<keyword evidence="1" id="KW-0597">Phosphoprotein</keyword>
<dbReference type="GO" id="GO:0007249">
    <property type="term" value="P:canonical NF-kappaB signal transduction"/>
    <property type="evidence" value="ECO:0007669"/>
    <property type="project" value="TreeGrafter"/>
</dbReference>
<dbReference type="GO" id="GO:0009653">
    <property type="term" value="P:anatomical structure morphogenesis"/>
    <property type="evidence" value="ECO:0007669"/>
    <property type="project" value="UniProtKB-ARBA"/>
</dbReference>
<dbReference type="PROSITE" id="PS50254">
    <property type="entry name" value="REL_2"/>
    <property type="match status" value="1"/>
</dbReference>
<sequence>MDGLFQQWGSSPVSQGPPYVEIIEQPKARGMRFRYKCEGRSAGSIPGEKSNDTTKTHPAIKVHNYSGPLRVRISLVTKNQPYKPHPHELVGKDCKHGYYEADLQERRIHSFQNLGIQCVKKKDVGDAVSCRLQTQNNPFNIPEAKIWEEEFDLNAVRLCFQVSITRPSGELVPLEPAVSQPIYDNRAPNTAELKICRVNRNSGSCRGGDEIFLLCDKVQKEDIEVRFFRDSWESKGSFSQADVHRQVAIVFRTPPYHDPSLTEPVRVKMQLRRPSDREVSEPMDFQYLPADPDEHRLMEKRKRTEGMLQNLKLGNIMSGSSVPAERRPFSTAKRTVSKPPGASMKPQTSSFFPVPGQLFAQPAQSSPKVEPPQTSMPDTWKFLQSLTVEHKAEAVSSFPSAAPAGLTQDFPTVNLSDLHDFSLNNFLAPEQVSSVGAGPQDMPSAFRDDELPEFPSFSEVQSSDVDNINIEDFQAMLGGESVGKAVCHMSTSTAGDVPEQASDHTASSTWMSFPPSIASLLQSETAMLESAPASAPASAVLDDLEVLTSIDDDRFMSIFTSSSQMGFLSGHPT</sequence>
<dbReference type="GO" id="GO:0038061">
    <property type="term" value="P:non-canonical NF-kappaB signal transduction"/>
    <property type="evidence" value="ECO:0007669"/>
    <property type="project" value="TreeGrafter"/>
</dbReference>
<dbReference type="InterPro" id="IPR033926">
    <property type="entry name" value="IPT_NFkappaB"/>
</dbReference>
<dbReference type="GO" id="GO:0000981">
    <property type="term" value="F:DNA-binding transcription factor activity, RNA polymerase II-specific"/>
    <property type="evidence" value="ECO:0007669"/>
    <property type="project" value="TreeGrafter"/>
</dbReference>
<protein>
    <submittedName>
        <fullName evidence="4">NFkB p65 transcription factor</fullName>
    </submittedName>
</protein>
<accession>A0A7D7PRL3</accession>
<dbReference type="GO" id="GO:0034097">
    <property type="term" value="P:response to cytokine"/>
    <property type="evidence" value="ECO:0007669"/>
    <property type="project" value="TreeGrafter"/>
</dbReference>
<organism evidence="4">
    <name type="scientific">Gobiocypris rarus</name>
    <name type="common">Chinese rare minnow</name>
    <dbReference type="NCBI Taxonomy" id="143606"/>
    <lineage>
        <taxon>Eukaryota</taxon>
        <taxon>Metazoa</taxon>
        <taxon>Chordata</taxon>
        <taxon>Craniata</taxon>
        <taxon>Vertebrata</taxon>
        <taxon>Euteleostomi</taxon>
        <taxon>Actinopterygii</taxon>
        <taxon>Neopterygii</taxon>
        <taxon>Teleostei</taxon>
        <taxon>Ostariophysi</taxon>
        <taxon>Cypriniformes</taxon>
        <taxon>Gobionidae</taxon>
        <taxon>Sarcocheilichthyinae</taxon>
        <taxon>Gobiocypris</taxon>
    </lineage>
</organism>
<gene>
    <name evidence="4" type="primary">relA</name>
</gene>
<evidence type="ECO:0000259" key="3">
    <source>
        <dbReference type="PROSITE" id="PS50254"/>
    </source>
</evidence>
<dbReference type="SUPFAM" id="SSF49417">
    <property type="entry name" value="p53-like transcription factors"/>
    <property type="match status" value="1"/>
</dbReference>
<dbReference type="InterPro" id="IPR000451">
    <property type="entry name" value="NFkB/Dor"/>
</dbReference>
<dbReference type="Gene3D" id="2.60.40.340">
    <property type="entry name" value="Rel homology domain (RHD), DNA-binding domain"/>
    <property type="match status" value="1"/>
</dbReference>
<dbReference type="InterPro" id="IPR037059">
    <property type="entry name" value="RHD_DNA_bind_dom_sf"/>
</dbReference>
<dbReference type="InterPro" id="IPR011539">
    <property type="entry name" value="RHD_DNA_bind_dom"/>
</dbReference>
<dbReference type="Gene3D" id="2.60.40.10">
    <property type="entry name" value="Immunoglobulins"/>
    <property type="match status" value="1"/>
</dbReference>
<name>A0A7D7PRL3_GOBRA</name>
<dbReference type="GO" id="GO:0060429">
    <property type="term" value="P:epithelium development"/>
    <property type="evidence" value="ECO:0007669"/>
    <property type="project" value="UniProtKB-ARBA"/>
</dbReference>
<dbReference type="GO" id="GO:0033554">
    <property type="term" value="P:cellular response to stress"/>
    <property type="evidence" value="ECO:0007669"/>
    <property type="project" value="TreeGrafter"/>
</dbReference>
<dbReference type="GO" id="GO:0006954">
    <property type="term" value="P:inflammatory response"/>
    <property type="evidence" value="ECO:0007669"/>
    <property type="project" value="TreeGrafter"/>
</dbReference>
<dbReference type="EMBL" id="MN881996">
    <property type="protein sequence ID" value="QMS47471.1"/>
    <property type="molecule type" value="mRNA"/>
</dbReference>
<dbReference type="PROSITE" id="PS01204">
    <property type="entry name" value="REL_1"/>
    <property type="match status" value="1"/>
</dbReference>
<feature type="domain" description="RHD" evidence="3">
    <location>
        <begin position="15"/>
        <end position="189"/>
    </location>
</feature>
<dbReference type="GO" id="GO:0045944">
    <property type="term" value="P:positive regulation of transcription by RNA polymerase II"/>
    <property type="evidence" value="ECO:0007669"/>
    <property type="project" value="TreeGrafter"/>
</dbReference>
<dbReference type="PANTHER" id="PTHR24169">
    <property type="entry name" value="NUCLEAR FACTOR NF-KAPPA-B PROTEIN"/>
    <property type="match status" value="1"/>
</dbReference>
<dbReference type="AlphaFoldDB" id="A0A7D7PRL3"/>
<reference evidence="4" key="1">
    <citation type="submission" date="2019-12" db="EMBL/GenBank/DDBJ databases">
        <title>Molecular cloning, functional characterization and expression analysis of p65 subunit in response to GCRV infection in rare minnow (Gobiocypris rarus).</title>
        <authorList>
            <person name="Zhou M."/>
            <person name="Wang B."/>
            <person name="Lin Y."/>
            <person name="Zhang C."/>
            <person name="Cao H."/>
        </authorList>
    </citation>
    <scope>NUCLEOTIDE SEQUENCE</scope>
</reference>
<evidence type="ECO:0000313" key="4">
    <source>
        <dbReference type="EMBL" id="QMS47471.1"/>
    </source>
</evidence>
<evidence type="ECO:0000256" key="1">
    <source>
        <dbReference type="ARBA" id="ARBA00022553"/>
    </source>
</evidence>
<dbReference type="SUPFAM" id="SSF81296">
    <property type="entry name" value="E set domains"/>
    <property type="match status" value="1"/>
</dbReference>
<dbReference type="InterPro" id="IPR032397">
    <property type="entry name" value="RHD_dimer"/>
</dbReference>
<dbReference type="GO" id="GO:0007399">
    <property type="term" value="P:nervous system development"/>
    <property type="evidence" value="ECO:0007669"/>
    <property type="project" value="UniProtKB-ARBA"/>
</dbReference>
<dbReference type="CDD" id="cd01177">
    <property type="entry name" value="IPT_NFkappaB"/>
    <property type="match status" value="1"/>
</dbReference>
<dbReference type="InterPro" id="IPR014756">
    <property type="entry name" value="Ig_E-set"/>
</dbReference>
<evidence type="ECO:0000256" key="2">
    <source>
        <dbReference type="SAM" id="MobiDB-lite"/>
    </source>
</evidence>
<dbReference type="InterPro" id="IPR008967">
    <property type="entry name" value="p53-like_TF_DNA-bd_sf"/>
</dbReference>
<dbReference type="PANTHER" id="PTHR24169:SF1">
    <property type="entry name" value="TRANSCRIPTION FACTOR P65"/>
    <property type="match status" value="1"/>
</dbReference>
<dbReference type="PRINTS" id="PR00057">
    <property type="entry name" value="NFKBTNSCPFCT"/>
</dbReference>
<dbReference type="InterPro" id="IPR013783">
    <property type="entry name" value="Ig-like_fold"/>
</dbReference>
<dbReference type="Pfam" id="PF16179">
    <property type="entry name" value="RHD_dimer"/>
    <property type="match status" value="1"/>
</dbReference>
<feature type="region of interest" description="Disordered" evidence="2">
    <location>
        <begin position="318"/>
        <end position="346"/>
    </location>
</feature>
<dbReference type="GO" id="GO:0005737">
    <property type="term" value="C:cytoplasm"/>
    <property type="evidence" value="ECO:0007669"/>
    <property type="project" value="InterPro"/>
</dbReference>
<dbReference type="InterPro" id="IPR002909">
    <property type="entry name" value="IPT_dom"/>
</dbReference>